<gene>
    <name evidence="1" type="ORF">A5CBH24_26360</name>
</gene>
<dbReference type="RefSeq" id="WP_141413488.1">
    <property type="nucleotide sequence ID" value="NZ_AP019735.1"/>
</dbReference>
<protein>
    <recommendedName>
        <fullName evidence="3">DUF2851 domain-containing protein</fullName>
    </recommendedName>
</protein>
<dbReference type="InterPro" id="IPR021272">
    <property type="entry name" value="DUF2851"/>
</dbReference>
<evidence type="ECO:0008006" key="3">
    <source>
        <dbReference type="Google" id="ProtNLM"/>
    </source>
</evidence>
<accession>A0A4Y1WW69</accession>
<reference evidence="2" key="1">
    <citation type="submission" date="2019-06" db="EMBL/GenBank/DDBJ databases">
        <title>Alistipes onderdonkii subsp. vulgaris subsp. nov., Alistipes dispar sp. nov. and Alistipes communis sp. nov., isolated from human faeces, and creation of Alistipes onderdonkii subsp. onderdonkii subsp. nov.</title>
        <authorList>
            <person name="Sakamoto M."/>
            <person name="Ikeyama N."/>
            <person name="Ogata Y."/>
            <person name="Suda W."/>
            <person name="Iino T."/>
            <person name="Hattori M."/>
            <person name="Ohkuma M."/>
        </authorList>
    </citation>
    <scope>NUCLEOTIDE SEQUENCE [LARGE SCALE GENOMIC DNA]</scope>
    <source>
        <strain evidence="2">5CBH24</strain>
    </source>
</reference>
<dbReference type="Pfam" id="PF11013">
    <property type="entry name" value="DUF2851"/>
    <property type="match status" value="1"/>
</dbReference>
<proteinExistence type="predicted"/>
<evidence type="ECO:0000313" key="2">
    <source>
        <dbReference type="Proteomes" id="UP000318946"/>
    </source>
</evidence>
<dbReference type="GeneID" id="78343345"/>
<dbReference type="OrthoDB" id="1005072at2"/>
<dbReference type="KEGG" id="acou:A5CBH24_26360"/>
<dbReference type="Proteomes" id="UP000318946">
    <property type="component" value="Chromosome"/>
</dbReference>
<sequence>MTDEELRRAEHRLLAGAATYACGGYIVRLDALHRNDLYTRLAYDRLERKYDVVRELFAESDSNWNQTFYVLLFRTIGDVTNRDAFLTLARRVSYRMVLRERASLHAVEAMLIGASGLLDNYRDDTYTRSLKQDFDYFSRKYEIAPMTGAEWNLRDIRPANHPLLRIAQLAAFLASNDFLIDRLVECRTAEEVRRLFSAEASDYWYTHYIPATPTRELPKRIGRMKSDLLGINLVSLIQYAYGAYNGNERLRERAFALLEAIPAEENRFMRRWRLYDLHPANAFQSQALLQLATEYCDRRRCAECPVGRRRLAALRQSVPADESLSRH</sequence>
<dbReference type="AlphaFoldDB" id="A0A4Y1WW69"/>
<evidence type="ECO:0000313" key="1">
    <source>
        <dbReference type="EMBL" id="BBL05323.1"/>
    </source>
</evidence>
<keyword evidence="2" id="KW-1185">Reference proteome</keyword>
<dbReference type="EMBL" id="AP019735">
    <property type="protein sequence ID" value="BBL05323.1"/>
    <property type="molecule type" value="Genomic_DNA"/>
</dbReference>
<name>A0A4Y1WW69_9BACT</name>
<organism evidence="1 2">
    <name type="scientific">Alistipes communis</name>
    <dbReference type="NCBI Taxonomy" id="2585118"/>
    <lineage>
        <taxon>Bacteria</taxon>
        <taxon>Pseudomonadati</taxon>
        <taxon>Bacteroidota</taxon>
        <taxon>Bacteroidia</taxon>
        <taxon>Bacteroidales</taxon>
        <taxon>Rikenellaceae</taxon>
        <taxon>Alistipes</taxon>
    </lineage>
</organism>